<evidence type="ECO:0000259" key="12">
    <source>
        <dbReference type="PROSITE" id="PS50929"/>
    </source>
</evidence>
<feature type="transmembrane region" description="Helical" evidence="10">
    <location>
        <begin position="175"/>
        <end position="195"/>
    </location>
</feature>
<evidence type="ECO:0000256" key="2">
    <source>
        <dbReference type="ARBA" id="ARBA00022448"/>
    </source>
</evidence>
<evidence type="ECO:0000256" key="7">
    <source>
        <dbReference type="ARBA" id="ARBA00022989"/>
    </source>
</evidence>
<comment type="caution">
    <text evidence="13">The sequence shown here is derived from an EMBL/GenBank/DDBJ whole genome shotgun (WGS) entry which is preliminary data.</text>
</comment>
<evidence type="ECO:0000313" key="14">
    <source>
        <dbReference type="Proteomes" id="UP000599523"/>
    </source>
</evidence>
<feature type="transmembrane region" description="Helical" evidence="10">
    <location>
        <begin position="70"/>
        <end position="90"/>
    </location>
</feature>
<keyword evidence="8" id="KW-0445">Lipid transport</keyword>
<feature type="transmembrane region" description="Helical" evidence="10">
    <location>
        <begin position="21"/>
        <end position="47"/>
    </location>
</feature>
<dbReference type="GO" id="GO:0140359">
    <property type="term" value="F:ABC-type transporter activity"/>
    <property type="evidence" value="ECO:0007669"/>
    <property type="project" value="InterPro"/>
</dbReference>
<comment type="subcellular location">
    <subcellularLocation>
        <location evidence="1">Cell membrane</location>
        <topology evidence="1">Multi-pass membrane protein</topology>
    </subcellularLocation>
</comment>
<feature type="domain" description="ABC transmembrane type-1" evidence="12">
    <location>
        <begin position="24"/>
        <end position="316"/>
    </location>
</feature>
<dbReference type="InterPro" id="IPR017871">
    <property type="entry name" value="ABC_transporter-like_CS"/>
</dbReference>
<evidence type="ECO:0000256" key="1">
    <source>
        <dbReference type="ARBA" id="ARBA00004651"/>
    </source>
</evidence>
<dbReference type="Gene3D" id="3.40.50.300">
    <property type="entry name" value="P-loop containing nucleotide triphosphate hydrolases"/>
    <property type="match status" value="1"/>
</dbReference>
<dbReference type="InterPro" id="IPR011527">
    <property type="entry name" value="ABC1_TM_dom"/>
</dbReference>
<keyword evidence="3" id="KW-1003">Cell membrane</keyword>
<dbReference type="PROSITE" id="PS50893">
    <property type="entry name" value="ABC_TRANSPORTER_2"/>
    <property type="match status" value="1"/>
</dbReference>
<keyword evidence="9 10" id="KW-0472">Membrane</keyword>
<dbReference type="RefSeq" id="WP_168988849.1">
    <property type="nucleotide sequence ID" value="NZ_CAWPHM010000328.1"/>
</dbReference>
<gene>
    <name evidence="13" type="ORF">GPA21_14495</name>
</gene>
<keyword evidence="5" id="KW-0547">Nucleotide-binding</keyword>
<keyword evidence="4 10" id="KW-0812">Transmembrane</keyword>
<dbReference type="FunFam" id="3.40.50.300:FF:000221">
    <property type="entry name" value="Multidrug ABC transporter ATP-binding protein"/>
    <property type="match status" value="1"/>
</dbReference>
<evidence type="ECO:0000256" key="4">
    <source>
        <dbReference type="ARBA" id="ARBA00022692"/>
    </source>
</evidence>
<dbReference type="InterPro" id="IPR003593">
    <property type="entry name" value="AAA+_ATPase"/>
</dbReference>
<dbReference type="InterPro" id="IPR003439">
    <property type="entry name" value="ABC_transporter-like_ATP-bd"/>
</dbReference>
<evidence type="ECO:0000259" key="11">
    <source>
        <dbReference type="PROSITE" id="PS50893"/>
    </source>
</evidence>
<dbReference type="GO" id="GO:0034040">
    <property type="term" value="F:ATPase-coupled lipid transmembrane transporter activity"/>
    <property type="evidence" value="ECO:0007669"/>
    <property type="project" value="TreeGrafter"/>
</dbReference>
<dbReference type="Pfam" id="PF00664">
    <property type="entry name" value="ABC_membrane"/>
    <property type="match status" value="1"/>
</dbReference>
<dbReference type="SMART" id="SM00382">
    <property type="entry name" value="AAA"/>
    <property type="match status" value="1"/>
</dbReference>
<keyword evidence="6 13" id="KW-0067">ATP-binding</keyword>
<keyword evidence="7 10" id="KW-1133">Transmembrane helix</keyword>
<protein>
    <submittedName>
        <fullName evidence="13">ATP-binding cassette domain-containing protein</fullName>
    </submittedName>
</protein>
<dbReference type="InterPro" id="IPR027417">
    <property type="entry name" value="P-loop_NTPase"/>
</dbReference>
<dbReference type="PROSITE" id="PS50929">
    <property type="entry name" value="ABC_TM1F"/>
    <property type="match status" value="1"/>
</dbReference>
<evidence type="ECO:0000256" key="10">
    <source>
        <dbReference type="SAM" id="Phobius"/>
    </source>
</evidence>
<dbReference type="AlphaFoldDB" id="A0A972JAN1"/>
<dbReference type="GO" id="GO:0016887">
    <property type="term" value="F:ATP hydrolysis activity"/>
    <property type="evidence" value="ECO:0007669"/>
    <property type="project" value="InterPro"/>
</dbReference>
<dbReference type="SUPFAM" id="SSF90123">
    <property type="entry name" value="ABC transporter transmembrane region"/>
    <property type="match status" value="1"/>
</dbReference>
<reference evidence="13" key="1">
    <citation type="submission" date="2019-12" db="EMBL/GenBank/DDBJ databases">
        <title>Comparative genomics gives insights into the taxonomy of the Azoarcus-Aromatoleum group and reveals separate origins of nif in the plant-associated Azoarcus and non-plant-associated Aromatoleum sub-groups.</title>
        <authorList>
            <person name="Lafos M."/>
            <person name="Maluk M."/>
            <person name="Batista M."/>
            <person name="Junghare M."/>
            <person name="Carmona M."/>
            <person name="Faoro H."/>
            <person name="Cruz L.M."/>
            <person name="Battistoni F."/>
            <person name="De Souza E."/>
            <person name="Pedrosa F."/>
            <person name="Chen W.-M."/>
            <person name="Poole P.S."/>
            <person name="Dixon R.A."/>
            <person name="James E.K."/>
        </authorList>
    </citation>
    <scope>NUCLEOTIDE SEQUENCE</scope>
    <source>
        <strain evidence="13">NSC3</strain>
    </source>
</reference>
<keyword evidence="2" id="KW-0813">Transport</keyword>
<dbReference type="SUPFAM" id="SSF52540">
    <property type="entry name" value="P-loop containing nucleoside triphosphate hydrolases"/>
    <property type="match status" value="1"/>
</dbReference>
<evidence type="ECO:0000256" key="8">
    <source>
        <dbReference type="ARBA" id="ARBA00023055"/>
    </source>
</evidence>
<accession>A0A972JAN1</accession>
<sequence length="587" mass="65200">MPAFLDLLKRVIQAGQRGPRLFYWGLSLRVMERVFSIAPFFLAYAWFDELLQKSGTGLELVETIGNDDRMVTYGVALGVLLAGQLVFSYLGQLQSFTGAYELTASYRETVIDHVRRLPLGALQQESSGRLASVLTDDVNRVEKIFTHLTAEWVAAAAVPFLFVIALLWIDWRLAFSLVVTLPLAVAALNAARRFFLARADRKQEQFLEVSGLLVEFVTGIRTLRLFNRAGAWWERLDRRFEAIRNSSMGVEAWAGGSVQLYRLCLELGLVALLLCGAWLAKGDGLAPLHWLLFAMVAYKLLDPLLDAAALLTELRAMARSEVRVQALLDRPPLPDSPKPAEPDGFEVAFEGVGFRYDAGAEWVLRDVSFRAPQGRIVAVAGPSGSGKSTLLHLLARFFDPQEGRITLGGVDLRDLGPDRLYDHLSFVFQDVQLFDGSVLENVRIGRPDATDADVMAACRAAWCDEFIRQLPQGYETPIGENGQRLSGGQRQRLSIARALLKDAPVLLLDEATASVDPEAQHEIQEAISHLIKGRTVIVIAHRLHTIQHADQILLLAQGRIIERGSHDELLRAGGLYRDMWALQTVTQ</sequence>
<proteinExistence type="predicted"/>
<dbReference type="EMBL" id="WTVM01000098">
    <property type="protein sequence ID" value="NMG04165.1"/>
    <property type="molecule type" value="Genomic_DNA"/>
</dbReference>
<dbReference type="GO" id="GO:0005886">
    <property type="term" value="C:plasma membrane"/>
    <property type="evidence" value="ECO:0007669"/>
    <property type="project" value="UniProtKB-SubCell"/>
</dbReference>
<dbReference type="Gene3D" id="1.20.1560.10">
    <property type="entry name" value="ABC transporter type 1, transmembrane domain"/>
    <property type="match status" value="1"/>
</dbReference>
<evidence type="ECO:0000256" key="9">
    <source>
        <dbReference type="ARBA" id="ARBA00023136"/>
    </source>
</evidence>
<name>A0A972JAN1_9RHOO</name>
<evidence type="ECO:0000256" key="5">
    <source>
        <dbReference type="ARBA" id="ARBA00022741"/>
    </source>
</evidence>
<dbReference type="Proteomes" id="UP000599523">
    <property type="component" value="Unassembled WGS sequence"/>
</dbReference>
<dbReference type="GO" id="GO:0005524">
    <property type="term" value="F:ATP binding"/>
    <property type="evidence" value="ECO:0007669"/>
    <property type="project" value="UniProtKB-KW"/>
</dbReference>
<dbReference type="InterPro" id="IPR036640">
    <property type="entry name" value="ABC1_TM_sf"/>
</dbReference>
<feature type="domain" description="ABC transporter" evidence="11">
    <location>
        <begin position="347"/>
        <end position="582"/>
    </location>
</feature>
<evidence type="ECO:0000313" key="13">
    <source>
        <dbReference type="EMBL" id="NMG04165.1"/>
    </source>
</evidence>
<dbReference type="PANTHER" id="PTHR24221:SF654">
    <property type="entry name" value="ATP-BINDING CASSETTE SUB-FAMILY B MEMBER 6"/>
    <property type="match status" value="1"/>
</dbReference>
<dbReference type="Pfam" id="PF00005">
    <property type="entry name" value="ABC_tran"/>
    <property type="match status" value="1"/>
</dbReference>
<evidence type="ECO:0000256" key="3">
    <source>
        <dbReference type="ARBA" id="ARBA00022475"/>
    </source>
</evidence>
<dbReference type="InterPro" id="IPR039421">
    <property type="entry name" value="Type_1_exporter"/>
</dbReference>
<dbReference type="PANTHER" id="PTHR24221">
    <property type="entry name" value="ATP-BINDING CASSETTE SUB-FAMILY B"/>
    <property type="match status" value="1"/>
</dbReference>
<feature type="transmembrane region" description="Helical" evidence="10">
    <location>
        <begin position="260"/>
        <end position="279"/>
    </location>
</feature>
<organism evidence="13 14">
    <name type="scientific">Azoarcus taiwanensis</name>
    <dbReference type="NCBI Taxonomy" id="666964"/>
    <lineage>
        <taxon>Bacteria</taxon>
        <taxon>Pseudomonadati</taxon>
        <taxon>Pseudomonadota</taxon>
        <taxon>Betaproteobacteria</taxon>
        <taxon>Rhodocyclales</taxon>
        <taxon>Zoogloeaceae</taxon>
        <taxon>Azoarcus</taxon>
    </lineage>
</organism>
<evidence type="ECO:0000256" key="6">
    <source>
        <dbReference type="ARBA" id="ARBA00022840"/>
    </source>
</evidence>
<keyword evidence="14" id="KW-1185">Reference proteome</keyword>
<dbReference type="CDD" id="cd07346">
    <property type="entry name" value="ABC_6TM_exporters"/>
    <property type="match status" value="1"/>
</dbReference>
<dbReference type="PROSITE" id="PS00211">
    <property type="entry name" value="ABC_TRANSPORTER_1"/>
    <property type="match status" value="1"/>
</dbReference>
<feature type="transmembrane region" description="Helical" evidence="10">
    <location>
        <begin position="150"/>
        <end position="169"/>
    </location>
</feature>